<gene>
    <name evidence="7" type="ORF">KO353_10685</name>
</gene>
<protein>
    <submittedName>
        <fullName evidence="7">ABC transporter substrate-binding protein</fullName>
    </submittedName>
</protein>
<comment type="similarity">
    <text evidence="2">Belongs to the bacterial solute-binding protein 5 family.</text>
</comment>
<dbReference type="Proteomes" id="UP000694001">
    <property type="component" value="Chromosome"/>
</dbReference>
<feature type="chain" id="PRO_5037240616" evidence="5">
    <location>
        <begin position="21"/>
        <end position="524"/>
    </location>
</feature>
<dbReference type="PANTHER" id="PTHR30290">
    <property type="entry name" value="PERIPLASMIC BINDING COMPONENT OF ABC TRANSPORTER"/>
    <property type="match status" value="1"/>
</dbReference>
<dbReference type="PIRSF" id="PIRSF002741">
    <property type="entry name" value="MppA"/>
    <property type="match status" value="1"/>
</dbReference>
<evidence type="ECO:0000256" key="5">
    <source>
        <dbReference type="SAM" id="SignalP"/>
    </source>
</evidence>
<keyword evidence="3" id="KW-0813">Transport</keyword>
<comment type="subcellular location">
    <subcellularLocation>
        <location evidence="1">Periplasm</location>
    </subcellularLocation>
</comment>
<organism evidence="7 8">
    <name type="scientific">Elioraea tepida</name>
    <dbReference type="NCBI Taxonomy" id="2843330"/>
    <lineage>
        <taxon>Bacteria</taxon>
        <taxon>Pseudomonadati</taxon>
        <taxon>Pseudomonadota</taxon>
        <taxon>Alphaproteobacteria</taxon>
        <taxon>Acetobacterales</taxon>
        <taxon>Elioraeaceae</taxon>
        <taxon>Elioraea</taxon>
    </lineage>
</organism>
<dbReference type="AlphaFoldDB" id="A0A975YL84"/>
<dbReference type="PANTHER" id="PTHR30290:SF9">
    <property type="entry name" value="OLIGOPEPTIDE-BINDING PROTEIN APPA"/>
    <property type="match status" value="1"/>
</dbReference>
<dbReference type="InterPro" id="IPR039424">
    <property type="entry name" value="SBP_5"/>
</dbReference>
<dbReference type="EMBL" id="CP076448">
    <property type="protein sequence ID" value="QXM26303.1"/>
    <property type="molecule type" value="Genomic_DNA"/>
</dbReference>
<dbReference type="GO" id="GO:0015833">
    <property type="term" value="P:peptide transport"/>
    <property type="evidence" value="ECO:0007669"/>
    <property type="project" value="TreeGrafter"/>
</dbReference>
<evidence type="ECO:0000256" key="3">
    <source>
        <dbReference type="ARBA" id="ARBA00022448"/>
    </source>
</evidence>
<evidence type="ECO:0000256" key="1">
    <source>
        <dbReference type="ARBA" id="ARBA00004418"/>
    </source>
</evidence>
<keyword evidence="8" id="KW-1185">Reference proteome</keyword>
<reference evidence="7" key="1">
    <citation type="submission" date="2021-06" db="EMBL/GenBank/DDBJ databases">
        <title>Elioraea tepida, sp. nov., a moderately thermophilic aerobic anoxygenic phototrophic bacterium isolated from an alkaline siliceous hot spring mat community in Yellowstone National Park, WY, USA.</title>
        <authorList>
            <person name="Saini M.K."/>
            <person name="Yoshida S."/>
            <person name="Sebastian A."/>
            <person name="Hirose S."/>
            <person name="Hara E."/>
            <person name="Tamaki H."/>
            <person name="Soulier N.T."/>
            <person name="Albert I."/>
            <person name="Hanada S."/>
            <person name="Bryant D.A."/>
            <person name="Tank M."/>
        </authorList>
    </citation>
    <scope>NUCLEOTIDE SEQUENCE</scope>
    <source>
        <strain evidence="7">MS-P2</strain>
    </source>
</reference>
<sequence length="524" mass="59084">MRRVWRVAGLSVAILLAGTAAPEAKQFRFATTSDAVTLDPHANNAFTTYLITGQIYESLIHRNDALKLEPALALRWEQIEPRRWRFWLREGVTFHNGNAFDADDVVFTIARTLAPTSNFTIYVDTVSHAERVSSHVVDIVTRVPDAVIPDKLTRILLMDREWTEANRSAQPQNLRDREESFAARNANGTGPFVLRSREPDQRTVLVRNPRWWGGPPGPNDVTEWQHVVIASDATRIAALLSGEVDFVHTVPAQDVARLQRDPRLKVLIGQENRTMWLAMDQARDELLYSNVKGRNPFKDVRVREAIAIAIDVEAIRSRVLRGHAVPTASMWTQFVTGYDEAFARRPPVDRDRARRLLAEAGYPQGFEVTLDCPVGAYDEVCQAIAGMLAQVGIQIRLNTVPSAVFFRKLQQEDMSFYGLTWGVPTFDALYTFRGIMMTRALAGGGSWNWGGYSNPRVDALIREVEAETAPARRIALIHEAQRIHNAEYGHIPLYHLMIPFAMKANVMVTHRADNLVFGRTVKVE</sequence>
<dbReference type="InterPro" id="IPR030678">
    <property type="entry name" value="Peptide/Ni-bd"/>
</dbReference>
<evidence type="ECO:0000259" key="6">
    <source>
        <dbReference type="Pfam" id="PF00496"/>
    </source>
</evidence>
<accession>A0A975YL84</accession>
<evidence type="ECO:0000256" key="2">
    <source>
        <dbReference type="ARBA" id="ARBA00005695"/>
    </source>
</evidence>
<feature type="domain" description="Solute-binding protein family 5" evidence="6">
    <location>
        <begin position="67"/>
        <end position="432"/>
    </location>
</feature>
<dbReference type="KEGG" id="elio:KO353_10685"/>
<dbReference type="GO" id="GO:1904680">
    <property type="term" value="F:peptide transmembrane transporter activity"/>
    <property type="evidence" value="ECO:0007669"/>
    <property type="project" value="TreeGrafter"/>
</dbReference>
<feature type="signal peptide" evidence="5">
    <location>
        <begin position="1"/>
        <end position="20"/>
    </location>
</feature>
<dbReference type="CDD" id="cd08498">
    <property type="entry name" value="PBP2_NikA_DppA_OppA_like_2"/>
    <property type="match status" value="1"/>
</dbReference>
<evidence type="ECO:0000313" key="7">
    <source>
        <dbReference type="EMBL" id="QXM26303.1"/>
    </source>
</evidence>
<dbReference type="InterPro" id="IPR000914">
    <property type="entry name" value="SBP_5_dom"/>
</dbReference>
<name>A0A975YL84_9PROT</name>
<proteinExistence type="inferred from homology"/>
<evidence type="ECO:0000313" key="8">
    <source>
        <dbReference type="Proteomes" id="UP000694001"/>
    </source>
</evidence>
<keyword evidence="4 5" id="KW-0732">Signal</keyword>
<evidence type="ECO:0000256" key="4">
    <source>
        <dbReference type="ARBA" id="ARBA00022729"/>
    </source>
</evidence>
<dbReference type="Pfam" id="PF00496">
    <property type="entry name" value="SBP_bac_5"/>
    <property type="match status" value="1"/>
</dbReference>